<dbReference type="GO" id="GO:0008094">
    <property type="term" value="F:ATP-dependent activity, acting on DNA"/>
    <property type="evidence" value="ECO:0007669"/>
    <property type="project" value="TreeGrafter"/>
</dbReference>
<gene>
    <name evidence="6" type="ORF">SARC_07651</name>
</gene>
<dbReference type="InterPro" id="IPR027417">
    <property type="entry name" value="P-loop_NTPase"/>
</dbReference>
<keyword evidence="4" id="KW-0067">ATP-binding</keyword>
<dbReference type="InterPro" id="IPR001650">
    <property type="entry name" value="Helicase_C-like"/>
</dbReference>
<evidence type="ECO:0000313" key="6">
    <source>
        <dbReference type="EMBL" id="KNC79968.1"/>
    </source>
</evidence>
<dbReference type="GeneID" id="25908155"/>
<name>A0A0L0FVJ6_9EUKA</name>
<evidence type="ECO:0000256" key="4">
    <source>
        <dbReference type="ARBA" id="ARBA00022840"/>
    </source>
</evidence>
<dbReference type="GO" id="GO:0016787">
    <property type="term" value="F:hydrolase activity"/>
    <property type="evidence" value="ECO:0007669"/>
    <property type="project" value="UniProtKB-KW"/>
</dbReference>
<keyword evidence="1" id="KW-0547">Nucleotide-binding</keyword>
<evidence type="ECO:0000259" key="5">
    <source>
        <dbReference type="Pfam" id="PF00271"/>
    </source>
</evidence>
<feature type="non-terminal residue" evidence="6">
    <location>
        <position position="1"/>
    </location>
</feature>
<dbReference type="STRING" id="667725.A0A0L0FVJ6"/>
<proteinExistence type="predicted"/>
<dbReference type="GO" id="GO:0005524">
    <property type="term" value="F:ATP binding"/>
    <property type="evidence" value="ECO:0007669"/>
    <property type="project" value="UniProtKB-KW"/>
</dbReference>
<dbReference type="AlphaFoldDB" id="A0A0L0FVJ6"/>
<evidence type="ECO:0000256" key="3">
    <source>
        <dbReference type="ARBA" id="ARBA00022806"/>
    </source>
</evidence>
<evidence type="ECO:0000256" key="2">
    <source>
        <dbReference type="ARBA" id="ARBA00022801"/>
    </source>
</evidence>
<dbReference type="GO" id="GO:0004386">
    <property type="term" value="F:helicase activity"/>
    <property type="evidence" value="ECO:0007669"/>
    <property type="project" value="UniProtKB-KW"/>
</dbReference>
<accession>A0A0L0FVJ6</accession>
<dbReference type="InterPro" id="IPR049730">
    <property type="entry name" value="SNF2/RAD54-like_C"/>
</dbReference>
<dbReference type="InterPro" id="IPR050628">
    <property type="entry name" value="SNF2_RAD54_helicase_TF"/>
</dbReference>
<dbReference type="GO" id="GO:0005634">
    <property type="term" value="C:nucleus"/>
    <property type="evidence" value="ECO:0007669"/>
    <property type="project" value="TreeGrafter"/>
</dbReference>
<dbReference type="Pfam" id="PF00271">
    <property type="entry name" value="Helicase_C"/>
    <property type="match status" value="1"/>
</dbReference>
<dbReference type="PANTHER" id="PTHR45626">
    <property type="entry name" value="TRANSCRIPTION TERMINATION FACTOR 2-RELATED"/>
    <property type="match status" value="1"/>
</dbReference>
<dbReference type="Gene3D" id="3.40.50.300">
    <property type="entry name" value="P-loop containing nucleotide triphosphate hydrolases"/>
    <property type="match status" value="2"/>
</dbReference>
<dbReference type="eggNOG" id="KOG1001">
    <property type="taxonomic scope" value="Eukaryota"/>
</dbReference>
<dbReference type="EMBL" id="KQ242215">
    <property type="protein sequence ID" value="KNC79968.1"/>
    <property type="molecule type" value="Genomic_DNA"/>
</dbReference>
<organism evidence="6 7">
    <name type="scientific">Sphaeroforma arctica JP610</name>
    <dbReference type="NCBI Taxonomy" id="667725"/>
    <lineage>
        <taxon>Eukaryota</taxon>
        <taxon>Ichthyosporea</taxon>
        <taxon>Ichthyophonida</taxon>
        <taxon>Sphaeroforma</taxon>
    </lineage>
</organism>
<dbReference type="SUPFAM" id="SSF52540">
    <property type="entry name" value="P-loop containing nucleoside triphosphate hydrolases"/>
    <property type="match status" value="1"/>
</dbReference>
<evidence type="ECO:0000313" key="7">
    <source>
        <dbReference type="Proteomes" id="UP000054560"/>
    </source>
</evidence>
<protein>
    <recommendedName>
        <fullName evidence="5">Helicase C-terminal domain-containing protein</fullName>
    </recommendedName>
</protein>
<reference evidence="6 7" key="1">
    <citation type="submission" date="2011-02" db="EMBL/GenBank/DDBJ databases">
        <title>The Genome Sequence of Sphaeroforma arctica JP610.</title>
        <authorList>
            <consortium name="The Broad Institute Genome Sequencing Platform"/>
            <person name="Russ C."/>
            <person name="Cuomo C."/>
            <person name="Young S.K."/>
            <person name="Zeng Q."/>
            <person name="Gargeya S."/>
            <person name="Alvarado L."/>
            <person name="Berlin A."/>
            <person name="Chapman S.B."/>
            <person name="Chen Z."/>
            <person name="Freedman E."/>
            <person name="Gellesch M."/>
            <person name="Goldberg J."/>
            <person name="Griggs A."/>
            <person name="Gujja S."/>
            <person name="Heilman E."/>
            <person name="Heiman D."/>
            <person name="Howarth C."/>
            <person name="Mehta T."/>
            <person name="Neiman D."/>
            <person name="Pearson M."/>
            <person name="Roberts A."/>
            <person name="Saif S."/>
            <person name="Shea T."/>
            <person name="Shenoy N."/>
            <person name="Sisk P."/>
            <person name="Stolte C."/>
            <person name="Sykes S."/>
            <person name="White J."/>
            <person name="Yandava C."/>
            <person name="Burger G."/>
            <person name="Gray M.W."/>
            <person name="Holland P.W.H."/>
            <person name="King N."/>
            <person name="Lang F.B.F."/>
            <person name="Roger A.J."/>
            <person name="Ruiz-Trillo I."/>
            <person name="Haas B."/>
            <person name="Nusbaum C."/>
            <person name="Birren B."/>
        </authorList>
    </citation>
    <scope>NUCLEOTIDE SEQUENCE [LARGE SCALE GENOMIC DNA]</scope>
    <source>
        <strain evidence="6 7">JP610</strain>
    </source>
</reference>
<dbReference type="OrthoDB" id="448448at2759"/>
<keyword evidence="3" id="KW-0347">Helicase</keyword>
<evidence type="ECO:0000256" key="1">
    <source>
        <dbReference type="ARBA" id="ARBA00022741"/>
    </source>
</evidence>
<feature type="domain" description="Helicase C-terminal" evidence="5">
    <location>
        <begin position="51"/>
        <end position="126"/>
    </location>
</feature>
<keyword evidence="7" id="KW-1185">Reference proteome</keyword>
<dbReference type="GO" id="GO:0006281">
    <property type="term" value="P:DNA repair"/>
    <property type="evidence" value="ECO:0007669"/>
    <property type="project" value="TreeGrafter"/>
</dbReference>
<dbReference type="Proteomes" id="UP000054560">
    <property type="component" value="Unassembled WGS sequence"/>
</dbReference>
<keyword evidence="2" id="KW-0378">Hydrolase</keyword>
<dbReference type="PANTHER" id="PTHR45626:SF17">
    <property type="entry name" value="HELICASE-LIKE TRANSCRIPTION FACTOR"/>
    <property type="match status" value="1"/>
</dbReference>
<sequence length="199" mass="21981">KSDVVDRHHLDDALESAHTPQTNGAIDLGQDDDDLAQHLGAAPTVTDPKTAALIALVNALPSDEKMVVFSQFTKYLDVVEEALLDSGIEPMRFDGQTRMAQRGVMIKKFNTQQTAKVILISLHAGGAMDRVYRIGQTRDVRVLRFVLEDSIEEKILDLQETKRVLSTGALNKLSAEETRKLLVTQLRSLFSAEAKIIAD</sequence>
<dbReference type="CDD" id="cd18793">
    <property type="entry name" value="SF2_C_SNF"/>
    <property type="match status" value="1"/>
</dbReference>
<dbReference type="RefSeq" id="XP_014153870.1">
    <property type="nucleotide sequence ID" value="XM_014298395.1"/>
</dbReference>